<dbReference type="EMBL" id="JADJZA010000003">
    <property type="protein sequence ID" value="MBK9296534.1"/>
    <property type="molecule type" value="Genomic_DNA"/>
</dbReference>
<accession>A0A936TEC0</accession>
<evidence type="ECO:0000313" key="2">
    <source>
        <dbReference type="EMBL" id="MBK9296534.1"/>
    </source>
</evidence>
<name>A0A936TEC0_9ACTN</name>
<protein>
    <submittedName>
        <fullName evidence="2">Uncharacterized protein</fullName>
    </submittedName>
</protein>
<organism evidence="2 3">
    <name type="scientific">Candidatus Neomicrothrix subdominans</name>
    <dbReference type="NCBI Taxonomy" id="2954438"/>
    <lineage>
        <taxon>Bacteria</taxon>
        <taxon>Bacillati</taxon>
        <taxon>Actinomycetota</taxon>
        <taxon>Acidimicrobiia</taxon>
        <taxon>Acidimicrobiales</taxon>
        <taxon>Microthrixaceae</taxon>
        <taxon>Candidatus Neomicrothrix</taxon>
    </lineage>
</organism>
<evidence type="ECO:0000313" key="3">
    <source>
        <dbReference type="Proteomes" id="UP000727993"/>
    </source>
</evidence>
<sequence length="58" mass="6428">MERCHHLSDGRIGLGWRHPEGCGQIVRQALDRPGRELSNQLGADVVNVREPAGPSRDQ</sequence>
<evidence type="ECO:0000256" key="1">
    <source>
        <dbReference type="SAM" id="MobiDB-lite"/>
    </source>
</evidence>
<comment type="caution">
    <text evidence="2">The sequence shown here is derived from an EMBL/GenBank/DDBJ whole genome shotgun (WGS) entry which is preliminary data.</text>
</comment>
<proteinExistence type="predicted"/>
<dbReference type="Proteomes" id="UP000727993">
    <property type="component" value="Unassembled WGS sequence"/>
</dbReference>
<reference evidence="2 3" key="1">
    <citation type="submission" date="2020-10" db="EMBL/GenBank/DDBJ databases">
        <title>Connecting structure to function with the recovery of over 1000 high-quality activated sludge metagenome-assembled genomes encoding full-length rRNA genes using long-read sequencing.</title>
        <authorList>
            <person name="Singleton C.M."/>
            <person name="Petriglieri F."/>
            <person name="Kristensen J.M."/>
            <person name="Kirkegaard R.H."/>
            <person name="Michaelsen T.Y."/>
            <person name="Andersen M.H."/>
            <person name="Karst S.M."/>
            <person name="Dueholm M.S."/>
            <person name="Nielsen P.H."/>
            <person name="Albertsen M."/>
        </authorList>
    </citation>
    <scope>NUCLEOTIDE SEQUENCE [LARGE SCALE GENOMIC DNA]</scope>
    <source>
        <strain evidence="2">Lyne_18-Q3-R50-59_MAXAC.006</strain>
    </source>
</reference>
<feature type="region of interest" description="Disordered" evidence="1">
    <location>
        <begin position="36"/>
        <end position="58"/>
    </location>
</feature>
<gene>
    <name evidence="2" type="ORF">IPN02_06705</name>
</gene>
<dbReference type="AlphaFoldDB" id="A0A936TEC0"/>